<comment type="caution">
    <text evidence="2">The sequence shown here is derived from an EMBL/GenBank/DDBJ whole genome shotgun (WGS) entry which is preliminary data.</text>
</comment>
<dbReference type="EMBL" id="JARKHS020029411">
    <property type="protein sequence ID" value="KAK8763342.1"/>
    <property type="molecule type" value="Genomic_DNA"/>
</dbReference>
<evidence type="ECO:0000256" key="1">
    <source>
        <dbReference type="SAM" id="MobiDB-lite"/>
    </source>
</evidence>
<keyword evidence="3" id="KW-1185">Reference proteome</keyword>
<proteinExistence type="predicted"/>
<reference evidence="2 3" key="1">
    <citation type="journal article" date="2023" name="Arcadia Sci">
        <title>De novo assembly of a long-read Amblyomma americanum tick genome.</title>
        <authorList>
            <person name="Chou S."/>
            <person name="Poskanzer K.E."/>
            <person name="Rollins M."/>
            <person name="Thuy-Boun P.S."/>
        </authorList>
    </citation>
    <scope>NUCLEOTIDE SEQUENCE [LARGE SCALE GENOMIC DNA]</scope>
    <source>
        <strain evidence="2">F_SG_1</strain>
        <tissue evidence="2">Salivary glands</tissue>
    </source>
</reference>
<name>A0AAQ4DLK2_AMBAM</name>
<feature type="region of interest" description="Disordered" evidence="1">
    <location>
        <begin position="71"/>
        <end position="104"/>
    </location>
</feature>
<sequence>MAAEEPLPSEAPAFLAIVGAHAFVELDDTAVNDVALKLASAAVTGLDARGSPGLDSSRRPAGVKDCCWTQRSSISCPGEPSHAPTDSGRRGSDGGWTGASGGTA</sequence>
<dbReference type="AlphaFoldDB" id="A0AAQ4DLK2"/>
<protein>
    <submittedName>
        <fullName evidence="2">Uncharacterized protein</fullName>
    </submittedName>
</protein>
<accession>A0AAQ4DLK2</accession>
<gene>
    <name evidence="2" type="ORF">V5799_034050</name>
</gene>
<organism evidence="2 3">
    <name type="scientific">Amblyomma americanum</name>
    <name type="common">Lone star tick</name>
    <dbReference type="NCBI Taxonomy" id="6943"/>
    <lineage>
        <taxon>Eukaryota</taxon>
        <taxon>Metazoa</taxon>
        <taxon>Ecdysozoa</taxon>
        <taxon>Arthropoda</taxon>
        <taxon>Chelicerata</taxon>
        <taxon>Arachnida</taxon>
        <taxon>Acari</taxon>
        <taxon>Parasitiformes</taxon>
        <taxon>Ixodida</taxon>
        <taxon>Ixodoidea</taxon>
        <taxon>Ixodidae</taxon>
        <taxon>Amblyomminae</taxon>
        <taxon>Amblyomma</taxon>
    </lineage>
</organism>
<evidence type="ECO:0000313" key="2">
    <source>
        <dbReference type="EMBL" id="KAK8763342.1"/>
    </source>
</evidence>
<dbReference type="Proteomes" id="UP001321473">
    <property type="component" value="Unassembled WGS sequence"/>
</dbReference>
<feature type="compositionally biased region" description="Gly residues" evidence="1">
    <location>
        <begin position="93"/>
        <end position="104"/>
    </location>
</feature>
<evidence type="ECO:0000313" key="3">
    <source>
        <dbReference type="Proteomes" id="UP001321473"/>
    </source>
</evidence>